<name>A0A080N5M2_9BIFI</name>
<keyword evidence="2" id="KW-1185">Reference proteome</keyword>
<evidence type="ECO:0000313" key="1">
    <source>
        <dbReference type="EMBL" id="KFF30789.1"/>
    </source>
</evidence>
<sequence length="105" mass="11368">MTLRVRSIVPSLTFHISFHFVIASDMVGAGLERFAFGIVTSATPPYARRTAFSRAAMATSGVGPDLSLPMCLPSIVTVLFATRNTCACRRHAGPASWDRPRRCLA</sequence>
<proteinExistence type="predicted"/>
<dbReference type="EMBL" id="ATLK01000001">
    <property type="protein sequence ID" value="KFF30789.1"/>
    <property type="molecule type" value="Genomic_DNA"/>
</dbReference>
<dbReference type="Proteomes" id="UP000028730">
    <property type="component" value="Unassembled WGS sequence"/>
</dbReference>
<organism evidence="1 2">
    <name type="scientific">Bifidobacterium bombi DSM 19703</name>
    <dbReference type="NCBI Taxonomy" id="1341695"/>
    <lineage>
        <taxon>Bacteria</taxon>
        <taxon>Bacillati</taxon>
        <taxon>Actinomycetota</taxon>
        <taxon>Actinomycetes</taxon>
        <taxon>Bifidobacteriales</taxon>
        <taxon>Bifidobacteriaceae</taxon>
        <taxon>Bifidobacterium</taxon>
    </lineage>
</organism>
<protein>
    <submittedName>
        <fullName evidence="1">Uncharacterized protein</fullName>
    </submittedName>
</protein>
<comment type="caution">
    <text evidence="1">The sequence shown here is derived from an EMBL/GenBank/DDBJ whole genome shotgun (WGS) entry which is preliminary data.</text>
</comment>
<gene>
    <name evidence="1" type="ORF">BBOMB_0100</name>
</gene>
<reference evidence="1 2" key="1">
    <citation type="journal article" date="2014" name="Appl. Environ. Microbiol.">
        <title>Genomic encyclopedia of type strains of the genus Bifidobacterium.</title>
        <authorList>
            <person name="Milani C."/>
            <person name="Lugli G.A."/>
            <person name="Duranti S."/>
            <person name="Turroni F."/>
            <person name="Bottacini F."/>
            <person name="Mangifesta M."/>
            <person name="Sanchez B."/>
            <person name="Viappiani A."/>
            <person name="Mancabelli L."/>
            <person name="Taminiau B."/>
            <person name="Delcenserie V."/>
            <person name="Barrangou R."/>
            <person name="Margolles A."/>
            <person name="van Sinderen D."/>
            <person name="Ventura M."/>
        </authorList>
    </citation>
    <scope>NUCLEOTIDE SEQUENCE [LARGE SCALE GENOMIC DNA]</scope>
    <source>
        <strain evidence="1 2">DSM 19703</strain>
    </source>
</reference>
<dbReference type="AlphaFoldDB" id="A0A080N5M2"/>
<evidence type="ECO:0000313" key="2">
    <source>
        <dbReference type="Proteomes" id="UP000028730"/>
    </source>
</evidence>
<accession>A0A080N5M2</accession>